<keyword evidence="3" id="KW-1185">Reference proteome</keyword>
<dbReference type="HOGENOM" id="CLU_1558364_0_0_1"/>
<dbReference type="OrthoDB" id="120976at2759"/>
<organism evidence="2 3">
    <name type="scientific">Tetrahymena thermophila (strain SB210)</name>
    <dbReference type="NCBI Taxonomy" id="312017"/>
    <lineage>
        <taxon>Eukaryota</taxon>
        <taxon>Sar</taxon>
        <taxon>Alveolata</taxon>
        <taxon>Ciliophora</taxon>
        <taxon>Intramacronucleata</taxon>
        <taxon>Oligohymenophorea</taxon>
        <taxon>Hymenostomatida</taxon>
        <taxon>Tetrahymenina</taxon>
        <taxon>Tetrahymenidae</taxon>
        <taxon>Tetrahymena</taxon>
    </lineage>
</organism>
<dbReference type="PANTHER" id="PTHR24111">
    <property type="entry name" value="LEUCINE-RICH REPEAT-CONTAINING PROTEIN 34"/>
    <property type="match status" value="1"/>
</dbReference>
<gene>
    <name evidence="2" type="ORF">TTHERM_00888040</name>
</gene>
<evidence type="ECO:0000313" key="3">
    <source>
        <dbReference type="Proteomes" id="UP000009168"/>
    </source>
</evidence>
<evidence type="ECO:0000313" key="2">
    <source>
        <dbReference type="EMBL" id="EAS00048.3"/>
    </source>
</evidence>
<dbReference type="InParanoid" id="Q23U96"/>
<dbReference type="SUPFAM" id="SSF52047">
    <property type="entry name" value="RNI-like"/>
    <property type="match status" value="2"/>
</dbReference>
<dbReference type="InterPro" id="IPR052201">
    <property type="entry name" value="LRR-containing_regulator"/>
</dbReference>
<dbReference type="KEGG" id="tet:TTHERM_00888040"/>
<evidence type="ECO:0008006" key="4">
    <source>
        <dbReference type="Google" id="ProtNLM"/>
    </source>
</evidence>
<sequence length="512" mass="58254">MSQLKQKKYTKIKNFYCSYFSKHQILQFDLSTNFLGSNSRLGIGLSRCENLIDLYLNFNKCQLKIVGMQKLCDGLVKCNKLEFLQMDFTKNMIKNEGASILGTYLKNIVNLEQLSINLKKNKIGNIGVKNLVQGIGQSQKLKRLRLILDENNIDKGANDLALSSEYLGNSLQVLDISLYGNQIDCDCELETGIALLNLPNLKSLVLNFTYQLIRSEFTKESIFDQQNQQNQISLENQHNLLAFSLYSYQQRVIQNNERYQLLISALAQKTKLLHLEFFPAYRYENLKDDICHVLENCLNISTLSLMLNDFADKDVQVLGSVLEKNTNIQKLFLFLQHNNKLGDQGTLQLFNSLPNIINLQNLLLDLSYKQINDQGIQNLGIALIKCINLKDLKLRLYQIGDQGVKLLFSSLAKCTNISNLSLNLRGNQIGDDGISLLTFNQSLQVLSLDFGYNNISRSVLNLAHQLACINLQSLTLNLFYNKINLSQKLAVESECLKSKRLVVFKINFLSSI</sequence>
<dbReference type="GeneID" id="7827746"/>
<dbReference type="Gene3D" id="3.80.10.10">
    <property type="entry name" value="Ribonuclease Inhibitor"/>
    <property type="match status" value="4"/>
</dbReference>
<keyword evidence="1" id="KW-0677">Repeat</keyword>
<dbReference type="AlphaFoldDB" id="Q23U96"/>
<dbReference type="Proteomes" id="UP000009168">
    <property type="component" value="Unassembled WGS sequence"/>
</dbReference>
<dbReference type="InterPro" id="IPR032675">
    <property type="entry name" value="LRR_dom_sf"/>
</dbReference>
<dbReference type="PANTHER" id="PTHR24111:SF0">
    <property type="entry name" value="LEUCINE-RICH REPEAT-CONTAINING PROTEIN"/>
    <property type="match status" value="1"/>
</dbReference>
<accession>Q23U96</accession>
<protein>
    <recommendedName>
        <fullName evidence="4">Kinase domain protein</fullName>
    </recommendedName>
</protein>
<dbReference type="EMBL" id="GG662629">
    <property type="protein sequence ID" value="EAS00048.3"/>
    <property type="molecule type" value="Genomic_DNA"/>
</dbReference>
<reference evidence="3" key="1">
    <citation type="journal article" date="2006" name="PLoS Biol.">
        <title>Macronuclear genome sequence of the ciliate Tetrahymena thermophila, a model eukaryote.</title>
        <authorList>
            <person name="Eisen J.A."/>
            <person name="Coyne R.S."/>
            <person name="Wu M."/>
            <person name="Wu D."/>
            <person name="Thiagarajan M."/>
            <person name="Wortman J.R."/>
            <person name="Badger J.H."/>
            <person name="Ren Q."/>
            <person name="Amedeo P."/>
            <person name="Jones K.M."/>
            <person name="Tallon L.J."/>
            <person name="Delcher A.L."/>
            <person name="Salzberg S.L."/>
            <person name="Silva J.C."/>
            <person name="Haas B.J."/>
            <person name="Majoros W.H."/>
            <person name="Farzad M."/>
            <person name="Carlton J.M."/>
            <person name="Smith R.K. Jr."/>
            <person name="Garg J."/>
            <person name="Pearlman R.E."/>
            <person name="Karrer K.M."/>
            <person name="Sun L."/>
            <person name="Manning G."/>
            <person name="Elde N.C."/>
            <person name="Turkewitz A.P."/>
            <person name="Asai D.J."/>
            <person name="Wilkes D.E."/>
            <person name="Wang Y."/>
            <person name="Cai H."/>
            <person name="Collins K."/>
            <person name="Stewart B.A."/>
            <person name="Lee S.R."/>
            <person name="Wilamowska K."/>
            <person name="Weinberg Z."/>
            <person name="Ruzzo W.L."/>
            <person name="Wloga D."/>
            <person name="Gaertig J."/>
            <person name="Frankel J."/>
            <person name="Tsao C.-C."/>
            <person name="Gorovsky M.A."/>
            <person name="Keeling P.J."/>
            <person name="Waller R.F."/>
            <person name="Patron N.J."/>
            <person name="Cherry J.M."/>
            <person name="Stover N.A."/>
            <person name="Krieger C.J."/>
            <person name="del Toro C."/>
            <person name="Ryder H.F."/>
            <person name="Williamson S.C."/>
            <person name="Barbeau R.A."/>
            <person name="Hamilton E.P."/>
            <person name="Orias E."/>
        </authorList>
    </citation>
    <scope>NUCLEOTIDE SEQUENCE [LARGE SCALE GENOMIC DNA]</scope>
    <source>
        <strain evidence="3">SB210</strain>
    </source>
</reference>
<dbReference type="RefSeq" id="XP_001020293.3">
    <property type="nucleotide sequence ID" value="XM_001020293.3"/>
</dbReference>
<proteinExistence type="predicted"/>
<name>Q23U96_TETTS</name>
<evidence type="ECO:0000256" key="1">
    <source>
        <dbReference type="ARBA" id="ARBA00022737"/>
    </source>
</evidence>